<accession>M6WG87</accession>
<reference evidence="1 2" key="1">
    <citation type="submission" date="2013-01" db="EMBL/GenBank/DDBJ databases">
        <authorList>
            <person name="Harkins D.M."/>
            <person name="Durkin A.S."/>
            <person name="Brinkac L.M."/>
            <person name="Haft D.H."/>
            <person name="Selengut J.D."/>
            <person name="Sanka R."/>
            <person name="DePew J."/>
            <person name="Purushe J."/>
            <person name="Picardeau M."/>
            <person name="Werts C."/>
            <person name="Goarant C."/>
            <person name="Vinetz J.M."/>
            <person name="Sutton G.G."/>
            <person name="Nierman W.C."/>
            <person name="Fouts D.E."/>
        </authorList>
    </citation>
    <scope>NUCLEOTIDE SEQUENCE [LARGE SCALE GENOMIC DNA]</scope>
    <source>
        <strain evidence="1 2">200901868</strain>
    </source>
</reference>
<name>M6WG87_LEPBO</name>
<evidence type="ECO:0000313" key="1">
    <source>
        <dbReference type="EMBL" id="EMO64194.1"/>
    </source>
</evidence>
<sequence length="43" mass="5397">MHWENQERIQNGHPPAYNSKVFFEIIEKFKLDEPNIRDRYRHL</sequence>
<dbReference type="EMBL" id="AKWF02000029">
    <property type="protein sequence ID" value="EMO64194.1"/>
    <property type="molecule type" value="Genomic_DNA"/>
</dbReference>
<dbReference type="Proteomes" id="UP000012159">
    <property type="component" value="Unassembled WGS sequence"/>
</dbReference>
<organism evidence="1 2">
    <name type="scientific">Leptospira borgpetersenii serovar Pomona str. 200901868</name>
    <dbReference type="NCBI Taxonomy" id="1192866"/>
    <lineage>
        <taxon>Bacteria</taxon>
        <taxon>Pseudomonadati</taxon>
        <taxon>Spirochaetota</taxon>
        <taxon>Spirochaetia</taxon>
        <taxon>Leptospirales</taxon>
        <taxon>Leptospiraceae</taxon>
        <taxon>Leptospira</taxon>
    </lineage>
</organism>
<evidence type="ECO:0000313" key="2">
    <source>
        <dbReference type="Proteomes" id="UP000012159"/>
    </source>
</evidence>
<protein>
    <submittedName>
        <fullName evidence="1">Uncharacterized protein</fullName>
    </submittedName>
</protein>
<proteinExistence type="predicted"/>
<dbReference type="AlphaFoldDB" id="M6WG87"/>
<dbReference type="STRING" id="1192866.LEP1GSC133_0798"/>
<comment type="caution">
    <text evidence="1">The sequence shown here is derived from an EMBL/GenBank/DDBJ whole genome shotgun (WGS) entry which is preliminary data.</text>
</comment>
<gene>
    <name evidence="1" type="ORF">LEP1GSC133_0798</name>
</gene>